<feature type="transmembrane region" description="Helical" evidence="1">
    <location>
        <begin position="7"/>
        <end position="29"/>
    </location>
</feature>
<feature type="transmembrane region" description="Helical" evidence="1">
    <location>
        <begin position="41"/>
        <end position="59"/>
    </location>
</feature>
<reference evidence="2" key="1">
    <citation type="submission" date="2018-05" db="EMBL/GenBank/DDBJ databases">
        <authorList>
            <person name="Lanie J.A."/>
            <person name="Ng W.-L."/>
            <person name="Kazmierczak K.M."/>
            <person name="Andrzejewski T.M."/>
            <person name="Davidsen T.M."/>
            <person name="Wayne K.J."/>
            <person name="Tettelin H."/>
            <person name="Glass J.I."/>
            <person name="Rusch D."/>
            <person name="Podicherti R."/>
            <person name="Tsui H.-C.T."/>
            <person name="Winkler M.E."/>
        </authorList>
    </citation>
    <scope>NUCLEOTIDE SEQUENCE</scope>
</reference>
<proteinExistence type="predicted"/>
<keyword evidence="1" id="KW-0812">Transmembrane</keyword>
<accession>A0A381V2Z3</accession>
<protein>
    <recommendedName>
        <fullName evidence="3">Polysaccharide biosynthesis protein C-terminal domain-containing protein</fullName>
    </recommendedName>
</protein>
<evidence type="ECO:0000313" key="2">
    <source>
        <dbReference type="EMBL" id="SVA34017.1"/>
    </source>
</evidence>
<feature type="non-terminal residue" evidence="2">
    <location>
        <position position="145"/>
    </location>
</feature>
<gene>
    <name evidence="2" type="ORF">METZ01_LOCUS86871</name>
</gene>
<sequence length="145" mass="15233">MKIFDRLPFGTTTVGLGLLINGVSAYIFISVASRDLGAEMYTPLAMLWALSFLLGPGIFQPLEQQTARSIASRSGREIIPVAKAASIIGGSVTLLLVVLALSFNEWLTESIFSGESSLLIAIILVVVGLGSAHLVKGILAGAGRF</sequence>
<dbReference type="AlphaFoldDB" id="A0A381V2Z3"/>
<dbReference type="EMBL" id="UINC01007559">
    <property type="protein sequence ID" value="SVA34017.1"/>
    <property type="molecule type" value="Genomic_DNA"/>
</dbReference>
<keyword evidence="1" id="KW-0472">Membrane</keyword>
<keyword evidence="1" id="KW-1133">Transmembrane helix</keyword>
<feature type="transmembrane region" description="Helical" evidence="1">
    <location>
        <begin position="80"/>
        <end position="103"/>
    </location>
</feature>
<evidence type="ECO:0008006" key="3">
    <source>
        <dbReference type="Google" id="ProtNLM"/>
    </source>
</evidence>
<evidence type="ECO:0000256" key="1">
    <source>
        <dbReference type="SAM" id="Phobius"/>
    </source>
</evidence>
<name>A0A381V2Z3_9ZZZZ</name>
<feature type="transmembrane region" description="Helical" evidence="1">
    <location>
        <begin position="118"/>
        <end position="139"/>
    </location>
</feature>
<organism evidence="2">
    <name type="scientific">marine metagenome</name>
    <dbReference type="NCBI Taxonomy" id="408172"/>
    <lineage>
        <taxon>unclassified sequences</taxon>
        <taxon>metagenomes</taxon>
        <taxon>ecological metagenomes</taxon>
    </lineage>
</organism>